<accession>A0A2N5TQT3</accession>
<sequence length="57" mass="6368">MQALARRYRRYAALRHATALLAAKDATFAARRAVAQLKRRSFLPSLAQITGIALTLR</sequence>
<evidence type="ECO:0000313" key="1">
    <source>
        <dbReference type="EMBL" id="PLW27842.1"/>
    </source>
</evidence>
<gene>
    <name evidence="1" type="ORF">PCASD_18744</name>
</gene>
<name>A0A2N5TQT3_9BASI</name>
<reference evidence="1 2" key="1">
    <citation type="submission" date="2017-11" db="EMBL/GenBank/DDBJ databases">
        <title>De novo assembly and phasing of dikaryotic genomes from two isolates of Puccinia coronata f. sp. avenae, the causal agent of oat crown rust.</title>
        <authorList>
            <person name="Miller M.E."/>
            <person name="Zhang Y."/>
            <person name="Omidvar V."/>
            <person name="Sperschneider J."/>
            <person name="Schwessinger B."/>
            <person name="Raley C."/>
            <person name="Palmer J.M."/>
            <person name="Garnica D."/>
            <person name="Upadhyaya N."/>
            <person name="Rathjen J."/>
            <person name="Taylor J.M."/>
            <person name="Park R.F."/>
            <person name="Dodds P.N."/>
            <person name="Hirsch C.D."/>
            <person name="Kianian S.F."/>
            <person name="Figueroa M."/>
        </authorList>
    </citation>
    <scope>NUCLEOTIDE SEQUENCE [LARGE SCALE GENOMIC DNA]</scope>
    <source>
        <strain evidence="1">12SD80</strain>
    </source>
</reference>
<dbReference type="EMBL" id="PGCI01000389">
    <property type="protein sequence ID" value="PLW27842.1"/>
    <property type="molecule type" value="Genomic_DNA"/>
</dbReference>
<dbReference type="AlphaFoldDB" id="A0A2N5TQT3"/>
<dbReference type="Proteomes" id="UP000235392">
    <property type="component" value="Unassembled WGS sequence"/>
</dbReference>
<comment type="caution">
    <text evidence="1">The sequence shown here is derived from an EMBL/GenBank/DDBJ whole genome shotgun (WGS) entry which is preliminary data.</text>
</comment>
<evidence type="ECO:0000313" key="2">
    <source>
        <dbReference type="Proteomes" id="UP000235392"/>
    </source>
</evidence>
<protein>
    <submittedName>
        <fullName evidence="1">Uncharacterized protein</fullName>
    </submittedName>
</protein>
<proteinExistence type="predicted"/>
<organism evidence="1 2">
    <name type="scientific">Puccinia coronata f. sp. avenae</name>
    <dbReference type="NCBI Taxonomy" id="200324"/>
    <lineage>
        <taxon>Eukaryota</taxon>
        <taxon>Fungi</taxon>
        <taxon>Dikarya</taxon>
        <taxon>Basidiomycota</taxon>
        <taxon>Pucciniomycotina</taxon>
        <taxon>Pucciniomycetes</taxon>
        <taxon>Pucciniales</taxon>
        <taxon>Pucciniaceae</taxon>
        <taxon>Puccinia</taxon>
    </lineage>
</organism>